<gene>
    <name evidence="2" type="ORF">EPUS_09183</name>
</gene>
<dbReference type="GeneID" id="19244015"/>
<protein>
    <submittedName>
        <fullName evidence="2">Uncharacterized protein</fullName>
    </submittedName>
</protein>
<evidence type="ECO:0000313" key="3">
    <source>
        <dbReference type="Proteomes" id="UP000019373"/>
    </source>
</evidence>
<feature type="region of interest" description="Disordered" evidence="1">
    <location>
        <begin position="291"/>
        <end position="313"/>
    </location>
</feature>
<dbReference type="eggNOG" id="ENOG502SIAE">
    <property type="taxonomic scope" value="Eukaryota"/>
</dbReference>
<dbReference type="Proteomes" id="UP000019373">
    <property type="component" value="Unassembled WGS sequence"/>
</dbReference>
<evidence type="ECO:0000256" key="1">
    <source>
        <dbReference type="SAM" id="MobiDB-lite"/>
    </source>
</evidence>
<sequence>MMNELRIQTQIHSRYHVFDASGQLPFSIVFGLCRRSPADTDLRPLLLEIAGSVLDVPYALAHGLLTLHEQDPEDAKQWVEVDLSRLNEVAAKEAECLSLPSPVNRTEHWRDAFTVYQCHVDVNGELASILKPGNKYIIRLASEDLGVKRWVYSDRKQFVDNDGKPSHDFETVKLVNSKPTAGNATFTVVKGLSWPPRMHTRMRLCASSPSSDFALANAKLSSSTALEVSVLNTGSDSVTVQTRGHQRFLIPWGPFQPEPDADDDRMRIIDATPHKPPTSSLQIVDSTTGEVVRGNEQRGTGPLTDSNAGRRPKAEDVVTLKPGAPVIRKIDIAALVDGLVDGQYKIRMQPRGCRWWHGEVGKEEGEDGRVPAQLCGIIIPPLMLESQDEVELRIRDGKVDQSM</sequence>
<dbReference type="OMA" id="CVGDCEE"/>
<dbReference type="RefSeq" id="XP_007786067.1">
    <property type="nucleotide sequence ID" value="XM_007787877.1"/>
</dbReference>
<dbReference type="HOGENOM" id="CLU_727666_0_0_1"/>
<reference evidence="3" key="1">
    <citation type="journal article" date="2014" name="BMC Genomics">
        <title>Genome characteristics reveal the impact of lichenization on lichen-forming fungus Endocarpon pusillum Hedwig (Verrucariales, Ascomycota).</title>
        <authorList>
            <person name="Wang Y.-Y."/>
            <person name="Liu B."/>
            <person name="Zhang X.-Y."/>
            <person name="Zhou Q.-M."/>
            <person name="Zhang T."/>
            <person name="Li H."/>
            <person name="Yu Y.-F."/>
            <person name="Zhang X.-L."/>
            <person name="Hao X.-Y."/>
            <person name="Wang M."/>
            <person name="Wang L."/>
            <person name="Wei J.-C."/>
        </authorList>
    </citation>
    <scope>NUCLEOTIDE SEQUENCE [LARGE SCALE GENOMIC DNA]</scope>
    <source>
        <strain evidence="3">Z07020 / HMAS-L-300199</strain>
    </source>
</reference>
<proteinExistence type="predicted"/>
<dbReference type="AlphaFoldDB" id="U1GG21"/>
<evidence type="ECO:0000313" key="2">
    <source>
        <dbReference type="EMBL" id="ERF76597.1"/>
    </source>
</evidence>
<name>U1GG21_ENDPU</name>
<dbReference type="OrthoDB" id="5272229at2759"/>
<keyword evidence="3" id="KW-1185">Reference proteome</keyword>
<dbReference type="EMBL" id="KE720735">
    <property type="protein sequence ID" value="ERF76597.1"/>
    <property type="molecule type" value="Genomic_DNA"/>
</dbReference>
<accession>U1GG21</accession>
<organism evidence="2 3">
    <name type="scientific">Endocarpon pusillum (strain Z07020 / HMAS-L-300199)</name>
    <name type="common">Lichen-forming fungus</name>
    <dbReference type="NCBI Taxonomy" id="1263415"/>
    <lineage>
        <taxon>Eukaryota</taxon>
        <taxon>Fungi</taxon>
        <taxon>Dikarya</taxon>
        <taxon>Ascomycota</taxon>
        <taxon>Pezizomycotina</taxon>
        <taxon>Eurotiomycetes</taxon>
        <taxon>Chaetothyriomycetidae</taxon>
        <taxon>Verrucariales</taxon>
        <taxon>Verrucariaceae</taxon>
        <taxon>Endocarpon</taxon>
    </lineage>
</organism>